<evidence type="ECO:0008006" key="11">
    <source>
        <dbReference type="Google" id="ProtNLM"/>
    </source>
</evidence>
<evidence type="ECO:0000256" key="3">
    <source>
        <dbReference type="ARBA" id="ARBA00022801"/>
    </source>
</evidence>
<dbReference type="Pfam" id="PF06045">
    <property type="entry name" value="Rhamnogal_lyase"/>
    <property type="match status" value="1"/>
</dbReference>
<evidence type="ECO:0000256" key="1">
    <source>
        <dbReference type="ARBA" id="ARBA00008668"/>
    </source>
</evidence>
<evidence type="ECO:0000259" key="7">
    <source>
        <dbReference type="Pfam" id="PF14683"/>
    </source>
</evidence>
<dbReference type="InterPro" id="IPR037459">
    <property type="entry name" value="RhgT-like"/>
</dbReference>
<dbReference type="AlphaFoldDB" id="A0A178IJ55"/>
<dbReference type="Gene3D" id="2.60.40.1120">
    <property type="entry name" value="Carboxypeptidase-like, regulatory domain"/>
    <property type="match status" value="1"/>
</dbReference>
<dbReference type="GO" id="GO:0030246">
    <property type="term" value="F:carbohydrate binding"/>
    <property type="evidence" value="ECO:0007669"/>
    <property type="project" value="InterPro"/>
</dbReference>
<keyword evidence="2 5" id="KW-0732">Signal</keyword>
<dbReference type="InterPro" id="IPR013784">
    <property type="entry name" value="Carb-bd-like_fold"/>
</dbReference>
<evidence type="ECO:0000256" key="2">
    <source>
        <dbReference type="ARBA" id="ARBA00022729"/>
    </source>
</evidence>
<feature type="domain" description="Rhamnogalacturonan lyase" evidence="7">
    <location>
        <begin position="503"/>
        <end position="680"/>
    </location>
</feature>
<comment type="similarity">
    <text evidence="1">Belongs to the 'GDSL' lipolytic enzyme family.</text>
</comment>
<dbReference type="RefSeq" id="WP_068770382.1">
    <property type="nucleotide sequence ID" value="NZ_CP109796.1"/>
</dbReference>
<evidence type="ECO:0000313" key="9">
    <source>
        <dbReference type="EMBL" id="OAM89924.1"/>
    </source>
</evidence>
<evidence type="ECO:0000256" key="4">
    <source>
        <dbReference type="SAM" id="MobiDB-lite"/>
    </source>
</evidence>
<dbReference type="InterPro" id="IPR013830">
    <property type="entry name" value="SGNH_hydro"/>
</dbReference>
<evidence type="ECO:0000259" key="8">
    <source>
        <dbReference type="Pfam" id="PF14686"/>
    </source>
</evidence>
<dbReference type="CDD" id="cd10317">
    <property type="entry name" value="RGL4_C"/>
    <property type="match status" value="1"/>
</dbReference>
<dbReference type="OrthoDB" id="191551at2"/>
<organism evidence="9 10">
    <name type="scientific">Termitidicoccus mucosus</name>
    <dbReference type="NCBI Taxonomy" id="1184151"/>
    <lineage>
        <taxon>Bacteria</taxon>
        <taxon>Pseudomonadati</taxon>
        <taxon>Verrucomicrobiota</taxon>
        <taxon>Opitutia</taxon>
        <taxon>Opitutales</taxon>
        <taxon>Opitutaceae</taxon>
        <taxon>Termitidicoccus</taxon>
    </lineage>
</organism>
<feature type="compositionally biased region" description="Basic and acidic residues" evidence="4">
    <location>
        <begin position="390"/>
        <end position="400"/>
    </location>
</feature>
<dbReference type="CDD" id="cd01821">
    <property type="entry name" value="Rhamnogalacturan_acetylesterase_like"/>
    <property type="match status" value="2"/>
</dbReference>
<reference evidence="9 10" key="1">
    <citation type="submission" date="2016-01" db="EMBL/GenBank/DDBJ databases">
        <title>High potential of lignocellulose degradation of a new Verrucomicrobia species.</title>
        <authorList>
            <person name="Wang Y."/>
            <person name="Shi Y."/>
            <person name="Qiu Z."/>
            <person name="Liu S."/>
            <person name="Yang H."/>
        </authorList>
    </citation>
    <scope>NUCLEOTIDE SEQUENCE [LARGE SCALE GENOMIC DNA]</scope>
    <source>
        <strain evidence="9 10">TSB47</strain>
    </source>
</reference>
<evidence type="ECO:0000313" key="10">
    <source>
        <dbReference type="Proteomes" id="UP000078486"/>
    </source>
</evidence>
<feature type="signal peptide" evidence="5">
    <location>
        <begin position="1"/>
        <end position="19"/>
    </location>
</feature>
<dbReference type="SUPFAM" id="SSF49785">
    <property type="entry name" value="Galactose-binding domain-like"/>
    <property type="match status" value="1"/>
</dbReference>
<dbReference type="Pfam" id="PF13472">
    <property type="entry name" value="Lipase_GDSL_2"/>
    <property type="match status" value="2"/>
</dbReference>
<keyword evidence="3" id="KW-0378">Hydrolase</keyword>
<dbReference type="Proteomes" id="UP000078486">
    <property type="component" value="Unassembled WGS sequence"/>
</dbReference>
<dbReference type="Pfam" id="PF14686">
    <property type="entry name" value="fn3_3"/>
    <property type="match status" value="1"/>
</dbReference>
<protein>
    <recommendedName>
        <fullName evidence="11">Rhamnogalacturonan endolyase</fullName>
    </recommendedName>
</protein>
<dbReference type="STRING" id="1184151.AW736_11460"/>
<dbReference type="InterPro" id="IPR029413">
    <property type="entry name" value="RG-lyase_II"/>
</dbReference>
<comment type="caution">
    <text evidence="9">The sequence shown here is derived from an EMBL/GenBank/DDBJ whole genome shotgun (WGS) entry which is preliminary data.</text>
</comment>
<dbReference type="Gene3D" id="2.60.120.260">
    <property type="entry name" value="Galactose-binding domain-like"/>
    <property type="match status" value="1"/>
</dbReference>
<keyword evidence="10" id="KW-1185">Reference proteome</keyword>
<evidence type="ECO:0000259" key="6">
    <source>
        <dbReference type="Pfam" id="PF13472"/>
    </source>
</evidence>
<evidence type="ECO:0000256" key="5">
    <source>
        <dbReference type="SAM" id="SignalP"/>
    </source>
</evidence>
<dbReference type="InterPro" id="IPR029411">
    <property type="entry name" value="RG-lyase_III"/>
</dbReference>
<feature type="domain" description="Rhamnogalacturonan lyase" evidence="8">
    <location>
        <begin position="427"/>
        <end position="486"/>
    </location>
</feature>
<gene>
    <name evidence="9" type="ORF">AW736_11460</name>
</gene>
<feature type="domain" description="SGNH hydrolase-type esterase" evidence="6">
    <location>
        <begin position="694"/>
        <end position="894"/>
    </location>
</feature>
<dbReference type="GO" id="GO:0016788">
    <property type="term" value="F:hydrolase activity, acting on ester bonds"/>
    <property type="evidence" value="ECO:0007669"/>
    <property type="project" value="UniProtKB-ARBA"/>
</dbReference>
<dbReference type="SUPFAM" id="SSF52266">
    <property type="entry name" value="SGNH hydrolase"/>
    <property type="match status" value="2"/>
</dbReference>
<dbReference type="InterPro" id="IPR010325">
    <property type="entry name" value="Rhamnogal_lyase"/>
</dbReference>
<dbReference type="EMBL" id="LRRQ01000076">
    <property type="protein sequence ID" value="OAM89924.1"/>
    <property type="molecule type" value="Genomic_DNA"/>
</dbReference>
<feature type="region of interest" description="Disordered" evidence="4">
    <location>
        <begin position="367"/>
        <end position="412"/>
    </location>
</feature>
<dbReference type="InterPro" id="IPR008979">
    <property type="entry name" value="Galactose-bd-like_sf"/>
</dbReference>
<dbReference type="InterPro" id="IPR036514">
    <property type="entry name" value="SGNH_hydro_sf"/>
</dbReference>
<dbReference type="PANTHER" id="PTHR43695">
    <property type="entry name" value="PUTATIVE (AFU_ORTHOLOGUE AFUA_2G17250)-RELATED"/>
    <property type="match status" value="1"/>
</dbReference>
<dbReference type="PANTHER" id="PTHR43695:SF1">
    <property type="entry name" value="RHAMNOGALACTURONAN ACETYLESTERASE"/>
    <property type="match status" value="1"/>
</dbReference>
<dbReference type="SUPFAM" id="SSF49452">
    <property type="entry name" value="Starch-binding domain-like"/>
    <property type="match status" value="1"/>
</dbReference>
<sequence>MKKLRLLTLVLLPLFAIHASPLRGEAAPVTLAEDAETYTLGNGIVTARVAKASGDLVSLRYNNLEMLATFLTPGGEPDLQRDPPGANPNGLNPRMTDHQYAFWSHDAMGPRGTAPAIARVTIDPRANGGERAEVSIKGVADGRKMGTGPGASPDGQFAADVEIRYTLGRGEPGVYTYSIFEHRPEQPQSAIGEARFCAKLAAFFDWMSVDAKRDLHYPKELRVGDKYIYTALQSANPAFGWSSTEKKVGLFFINPSMEYMSGGPTKVEFLGHRDTNAVAAPCVLNYWRSSHYGGARVEVDAGERWQKVVGPFLIYVNSGASPKAIYDDAKARAVGEAGKWPYAWVRGVDYPSAAERSTVQGRLVLRDDPGAAPSQRSAGMADCRPSASKPARDIADKNVRAPESGTSLQPMTGAAAAPFTRLTIGLTAPDTEWQRDAKHYQFWATGTPDGSFAIPNVRPGRYTLRAFADGVLGEFVQTGVTVEPGKPLDLGALTWTPVRRGRQLWDIGIPNRNASEFFMADKHDDPEISLRYAALFPNDIRYTIGQSDFSRDWFFQHVPHNEDPAAKSSPFRGATAPGRATPYAIAFDLPAAPKGRATLRLAICGTGAKTIEVAVNGRPAGKIDGLAGDGTITRHGTQGIWYERELAFDAALMRAGENTLVLTVPAGPVNNGVMYDYLRLELDESATRTLFIAGDSTAANGNINAIGWGKIAGEYFDPAKIEVVNLARGGRSSRTFITEGHWDRLLEAVKPGDVVLIQFGHNDGSPVNDGSRARGSLPGLGEETQEIDNKMTKKHEVVHTFGWYLRKMVADARAKGAWPALLTLTVRNYWKDGRVERGSGRYDEWIRQVAESEKVPLVDHTRLIADRYEQLGHAEVNAFFPRDHVHTSADGARLNAFLAVSGLKGLREQWLVVALSHAGRQVPVAEPSAVFVPPQPPPPGVDRDEREVFGKWLNLPAPADPALPTIWLIGDSTVRNGRGTGYNKEFGWGDPFAAYFYTAKVNVVNRAVGGTGARTFRAQWERILPQVKPGDVVIMQFGHNDNGARGALRGTGGETEERENAATKQPETVHTFGWYLRQYIAEARARDARFVVCSLVPRNRWSDGKVGRAGDSHGGWARAIAAETGTPFVDLNTLIADYYDSIGEEQTAALFADKTTHTNWAGAVINAKIAAGALHALPDNPVADFMRPGM</sequence>
<dbReference type="Gene3D" id="3.40.50.1110">
    <property type="entry name" value="SGNH hydrolase"/>
    <property type="match status" value="2"/>
</dbReference>
<proteinExistence type="inferred from homology"/>
<name>A0A178IJ55_9BACT</name>
<dbReference type="Pfam" id="PF14683">
    <property type="entry name" value="CBM-like"/>
    <property type="match status" value="1"/>
</dbReference>
<accession>A0A178IJ55</accession>
<dbReference type="CDD" id="cd10316">
    <property type="entry name" value="RGL4_M"/>
    <property type="match status" value="1"/>
</dbReference>
<feature type="domain" description="SGNH hydrolase-type esterase" evidence="6">
    <location>
        <begin position="968"/>
        <end position="1162"/>
    </location>
</feature>
<feature type="chain" id="PRO_5008088941" description="Rhamnogalacturonan endolyase" evidence="5">
    <location>
        <begin position="20"/>
        <end position="1190"/>
    </location>
</feature>